<evidence type="ECO:0000256" key="1">
    <source>
        <dbReference type="SAM" id="MobiDB-lite"/>
    </source>
</evidence>
<protein>
    <submittedName>
        <fullName evidence="3">AsmA family protein</fullName>
    </submittedName>
</protein>
<dbReference type="InterPro" id="IPR052894">
    <property type="entry name" value="AsmA-related"/>
</dbReference>
<gene>
    <name evidence="3" type="ORF">OSH09_10190</name>
</gene>
<dbReference type="PANTHER" id="PTHR30441">
    <property type="entry name" value="DUF748 DOMAIN-CONTAINING PROTEIN"/>
    <property type="match status" value="1"/>
</dbReference>
<keyword evidence="4" id="KW-1185">Reference proteome</keyword>
<evidence type="ECO:0000313" key="4">
    <source>
        <dbReference type="Proteomes" id="UP001209916"/>
    </source>
</evidence>
<dbReference type="InterPro" id="IPR007844">
    <property type="entry name" value="AsmA"/>
</dbReference>
<reference evidence="3 4" key="1">
    <citation type="submission" date="2022-11" db="EMBL/GenBank/DDBJ databases">
        <title>Biodiversity and phylogenetic relationships of bacteria.</title>
        <authorList>
            <person name="Machado R.A.R."/>
            <person name="Bhat A."/>
            <person name="Loulou A."/>
            <person name="Kallel S."/>
        </authorList>
    </citation>
    <scope>NUCLEOTIDE SEQUENCE [LARGE SCALE GENOMIC DNA]</scope>
    <source>
        <strain evidence="3 4">DSM 13975</strain>
    </source>
</reference>
<sequence>MKVWFKRGLFSLVVLAIVTVVGGAIFLLTFNPNSYKQKLADIVQQKYQRTLKIDGDIELSLFPRIGLSVQGLSLSDRNSEDPFASLESARFAVALWPLINNRLVVDHVAVTGFKAWIVRDENGKLNFDDLLQAPPAGPQLPVARSGVSLLPAAQAAEAPQDKPAEPAAAPESLPVPELIAKRSGSETDFQIDIAGLSLKGGEIHYFSKRSNMIGRLLQLEVNTGRMTFGQPFDVAFKSRLSGDYPVADGVLEGQGQLSLDPASKSYGAQKLNLSFVGNLDELQAQSLTLKGNVTYKSAQRQFSATNLDTQLQGQWLGAYPVSDLNASLNTPKMQIDSFSDLVSFEKLALRIRGKNEDQTLDLALDVPRIQVSPAEAEGAPVVASLKVSGPKVLGLGLTLQGLSGNSQELLFEQAKLEGALKQGSRVAQLKAASPLQWQPSNEWLRLPDIQANVRVEDEADAGSRFEMPVTGQADLNKGKQEYSAQLSSSTEQAQGSLDLTLQDKGKGPLLAAVLKADRLDLDELRSIFWATAPEVVTPIDPEPAAEAPEAAAESEQEPAAEEAEQAEQPKAEQAEATPEAEEPATEESSYAWLDALTFDLRFEIEKLRSLGVVLEQVKAQVKNQGQLINLSQFNAQAYEGQLQAKAKVEPGKRFELGLKLQQMQVGSLLLDAFGNDYLAGKGNVDLNLKAQGATQEERLNALEGGLTVDLHEGSWRSVDLDQSVRDINEAVRNAFSGQIPLLLPESDPLRRTVLSRLQGSLDIKKGQASFRNFRATTPILTVTTAKGSTLDLVTQQADVTLQARLNHNNLAAEERKSFQDLRNVLIPIHISGPWAELSYQIQWKEIASTSIKKALQDGLLDLLSQQATEAKNNANVDVKSEVKQIIKDELGAKVPQTVGEAMKQWFKP</sequence>
<dbReference type="EMBL" id="JAPKNA010000002">
    <property type="protein sequence ID" value="MCX5464558.1"/>
    <property type="molecule type" value="Genomic_DNA"/>
</dbReference>
<evidence type="ECO:0000259" key="2">
    <source>
        <dbReference type="Pfam" id="PF05170"/>
    </source>
</evidence>
<dbReference type="RefSeq" id="WP_266120909.1">
    <property type="nucleotide sequence ID" value="NZ_JAPKNA010000002.1"/>
</dbReference>
<dbReference type="PANTHER" id="PTHR30441:SF4">
    <property type="entry name" value="PROTEIN ASMA"/>
    <property type="match status" value="1"/>
</dbReference>
<feature type="compositionally biased region" description="Low complexity" evidence="1">
    <location>
        <begin position="542"/>
        <end position="551"/>
    </location>
</feature>
<comment type="caution">
    <text evidence="3">The sequence shown here is derived from an EMBL/GenBank/DDBJ whole genome shotgun (WGS) entry which is preliminary data.</text>
</comment>
<feature type="region of interest" description="Disordered" evidence="1">
    <location>
        <begin position="538"/>
        <end position="588"/>
    </location>
</feature>
<feature type="domain" description="AsmA" evidence="2">
    <location>
        <begin position="7"/>
        <end position="770"/>
    </location>
</feature>
<proteinExistence type="predicted"/>
<evidence type="ECO:0000313" key="3">
    <source>
        <dbReference type="EMBL" id="MCX5464558.1"/>
    </source>
</evidence>
<name>A0ABT3VS13_9BURK</name>
<dbReference type="Pfam" id="PF05170">
    <property type="entry name" value="AsmA"/>
    <property type="match status" value="1"/>
</dbReference>
<organism evidence="3 4">
    <name type="scientific">Alcaligenes parafaecalis</name>
    <dbReference type="NCBI Taxonomy" id="171260"/>
    <lineage>
        <taxon>Bacteria</taxon>
        <taxon>Pseudomonadati</taxon>
        <taxon>Pseudomonadota</taxon>
        <taxon>Betaproteobacteria</taxon>
        <taxon>Burkholderiales</taxon>
        <taxon>Alcaligenaceae</taxon>
        <taxon>Alcaligenes</taxon>
    </lineage>
</organism>
<feature type="compositionally biased region" description="Acidic residues" evidence="1">
    <location>
        <begin position="552"/>
        <end position="565"/>
    </location>
</feature>
<dbReference type="Proteomes" id="UP001209916">
    <property type="component" value="Unassembled WGS sequence"/>
</dbReference>
<accession>A0ABT3VS13</accession>